<protein>
    <recommendedName>
        <fullName evidence="8">Large ribosomal subunit protein mL38</fullName>
    </recommendedName>
    <alternativeName>
        <fullName evidence="9">39S ribosomal protein L38, mitochondrial</fullName>
    </alternativeName>
</protein>
<dbReference type="CDD" id="cd00866">
    <property type="entry name" value="PEBP_euk"/>
    <property type="match status" value="1"/>
</dbReference>
<evidence type="ECO:0000256" key="6">
    <source>
        <dbReference type="ARBA" id="ARBA00023274"/>
    </source>
</evidence>
<comment type="subcellular location">
    <subcellularLocation>
        <location evidence="1">Mitochondrion</location>
    </subcellularLocation>
</comment>
<comment type="similarity">
    <text evidence="7">Belongs to the phosphatidylethanolamine-binding protein family. Mitochondrion-specific ribosomal protein mL38 subfamily.</text>
</comment>
<dbReference type="SUPFAM" id="SSF49777">
    <property type="entry name" value="PEBP-like"/>
    <property type="match status" value="1"/>
</dbReference>
<dbReference type="InterPro" id="IPR008914">
    <property type="entry name" value="PEBP"/>
</dbReference>
<name>A0AAD9PFI6_RIDPI</name>
<keyword evidence="2" id="KW-0809">Transit peptide</keyword>
<evidence type="ECO:0000313" key="11">
    <source>
        <dbReference type="Proteomes" id="UP001209878"/>
    </source>
</evidence>
<keyword evidence="5" id="KW-0496">Mitochondrion</keyword>
<dbReference type="PANTHER" id="PTHR11362:SF133">
    <property type="entry name" value="LARGE RIBOSOMAL SUBUNIT PROTEIN ML38"/>
    <property type="match status" value="1"/>
</dbReference>
<evidence type="ECO:0000256" key="3">
    <source>
        <dbReference type="ARBA" id="ARBA00022980"/>
    </source>
</evidence>
<dbReference type="EMBL" id="JAODUO010000006">
    <property type="protein sequence ID" value="KAK2193835.1"/>
    <property type="molecule type" value="Genomic_DNA"/>
</dbReference>
<dbReference type="Proteomes" id="UP001209878">
    <property type="component" value="Unassembled WGS sequence"/>
</dbReference>
<dbReference type="GO" id="GO:0005762">
    <property type="term" value="C:mitochondrial large ribosomal subunit"/>
    <property type="evidence" value="ECO:0007669"/>
    <property type="project" value="TreeGrafter"/>
</dbReference>
<keyword evidence="3" id="KW-0689">Ribosomal protein</keyword>
<evidence type="ECO:0000256" key="7">
    <source>
        <dbReference type="ARBA" id="ARBA00038016"/>
    </source>
</evidence>
<reference evidence="10" key="1">
    <citation type="journal article" date="2023" name="Mol. Biol. Evol.">
        <title>Third-Generation Sequencing Reveals the Adaptive Role of the Epigenome in Three Deep-Sea Polychaetes.</title>
        <authorList>
            <person name="Perez M."/>
            <person name="Aroh O."/>
            <person name="Sun Y."/>
            <person name="Lan Y."/>
            <person name="Juniper S.K."/>
            <person name="Young C.R."/>
            <person name="Angers B."/>
            <person name="Qian P.Y."/>
        </authorList>
    </citation>
    <scope>NUCLEOTIDE SEQUENCE</scope>
    <source>
        <strain evidence="10">R07B-5</strain>
    </source>
</reference>
<dbReference type="AlphaFoldDB" id="A0AAD9PFI6"/>
<evidence type="ECO:0000256" key="2">
    <source>
        <dbReference type="ARBA" id="ARBA00022946"/>
    </source>
</evidence>
<dbReference type="Gene3D" id="3.90.280.10">
    <property type="entry name" value="PEBP-like"/>
    <property type="match status" value="1"/>
</dbReference>
<dbReference type="InterPro" id="IPR036610">
    <property type="entry name" value="PEBP-like_sf"/>
</dbReference>
<evidence type="ECO:0000256" key="4">
    <source>
        <dbReference type="ARBA" id="ARBA00023054"/>
    </source>
</evidence>
<evidence type="ECO:0000256" key="8">
    <source>
        <dbReference type="ARBA" id="ARBA00039444"/>
    </source>
</evidence>
<evidence type="ECO:0000256" key="5">
    <source>
        <dbReference type="ARBA" id="ARBA00023128"/>
    </source>
</evidence>
<keyword evidence="11" id="KW-1185">Reference proteome</keyword>
<dbReference type="Pfam" id="PF01161">
    <property type="entry name" value="PBP"/>
    <property type="match status" value="1"/>
</dbReference>
<accession>A0AAD9PFI6</accession>
<keyword evidence="4" id="KW-0175">Coiled coil</keyword>
<proteinExistence type="inferred from homology"/>
<dbReference type="InterPro" id="IPR035810">
    <property type="entry name" value="PEBP_euk"/>
</dbReference>
<comment type="caution">
    <text evidence="10">The sequence shown here is derived from an EMBL/GenBank/DDBJ whole genome shotgun (WGS) entry which is preliminary data.</text>
</comment>
<organism evidence="10 11">
    <name type="scientific">Ridgeia piscesae</name>
    <name type="common">Tubeworm</name>
    <dbReference type="NCBI Taxonomy" id="27915"/>
    <lineage>
        <taxon>Eukaryota</taxon>
        <taxon>Metazoa</taxon>
        <taxon>Spiralia</taxon>
        <taxon>Lophotrochozoa</taxon>
        <taxon>Annelida</taxon>
        <taxon>Polychaeta</taxon>
        <taxon>Sedentaria</taxon>
        <taxon>Canalipalpata</taxon>
        <taxon>Sabellida</taxon>
        <taxon>Siboglinidae</taxon>
        <taxon>Ridgeia</taxon>
    </lineage>
</organism>
<evidence type="ECO:0000256" key="9">
    <source>
        <dbReference type="ARBA" id="ARBA00041206"/>
    </source>
</evidence>
<evidence type="ECO:0000313" key="10">
    <source>
        <dbReference type="EMBL" id="KAK2193835.1"/>
    </source>
</evidence>
<dbReference type="FunFam" id="3.90.280.10:FF:000002">
    <property type="entry name" value="39S ribosomal protein L38, mitochondrial"/>
    <property type="match status" value="1"/>
</dbReference>
<dbReference type="PANTHER" id="PTHR11362">
    <property type="entry name" value="PHOSPHATIDYLETHANOLAMINE-BINDING PROTEIN"/>
    <property type="match status" value="1"/>
</dbReference>
<keyword evidence="6" id="KW-0687">Ribonucleoprotein</keyword>
<dbReference type="GO" id="GO:0005743">
    <property type="term" value="C:mitochondrial inner membrane"/>
    <property type="evidence" value="ECO:0007669"/>
    <property type="project" value="UniProtKB-ARBA"/>
</dbReference>
<sequence>MASAVNVMRCCSCRRLFKAASDRLFVRNYSIVPPDWLGGNIGKQLDPLPLEECKNFQERMEEMYPVDPELSKPVNIGVDCKPPAVSQMEKLEMWKNKRSQPELEQAVRLRQFEIPLDTVKESWLNEWGPLHKRALAEHYGIYRDLFSDAFFVPVVDMKVLYDYDDEFVTPVHSGNTILPSEARSQPQVMFESGADDLWTLVMTNPDGHLTDNNAEYLHWMVGNIPGGDVSKGQVLCNYLRPFPPKGTGFHRHIFVLFKQSGTINLDKYQRPANCTSLKERTFRMVDFYKDLESQVVPMGLAFFQSEWDSSVKDVYHNILDMREPSFEYVHPQFYHPLPVRYPHRQPFDRYYDRYRDKKELAEEVMKIKMKMVHPFKEPEKSVFPLIHVRRATNPPG</sequence>
<evidence type="ECO:0000256" key="1">
    <source>
        <dbReference type="ARBA" id="ARBA00004173"/>
    </source>
</evidence>
<gene>
    <name evidence="10" type="ORF">NP493_5g13008</name>
</gene>